<accession>A0ABP7NY75</accession>
<gene>
    <name evidence="1" type="ORF">GCM10022246_08130</name>
</gene>
<name>A0ABP7NY75_9SPHI</name>
<dbReference type="EMBL" id="BAABAK010000003">
    <property type="protein sequence ID" value="GAA3956567.1"/>
    <property type="molecule type" value="Genomic_DNA"/>
</dbReference>
<evidence type="ECO:0000313" key="1">
    <source>
        <dbReference type="EMBL" id="GAA3956567.1"/>
    </source>
</evidence>
<proteinExistence type="predicted"/>
<evidence type="ECO:0000313" key="2">
    <source>
        <dbReference type="Proteomes" id="UP001501081"/>
    </source>
</evidence>
<sequence length="83" mass="9183">MEYYSNEETDFNIFVARPSNVPGQKGGSIAIFFCPCATSTFFVFQQGNFLTAEVHGRNEVPNLQPDDIFGEARNLMINGGSEV</sequence>
<organism evidence="1 2">
    <name type="scientific">Pedobacter ginsengiterrae</name>
    <dbReference type="NCBI Taxonomy" id="871696"/>
    <lineage>
        <taxon>Bacteria</taxon>
        <taxon>Pseudomonadati</taxon>
        <taxon>Bacteroidota</taxon>
        <taxon>Sphingobacteriia</taxon>
        <taxon>Sphingobacteriales</taxon>
        <taxon>Sphingobacteriaceae</taxon>
        <taxon>Pedobacter</taxon>
    </lineage>
</organism>
<dbReference type="Proteomes" id="UP001501081">
    <property type="component" value="Unassembled WGS sequence"/>
</dbReference>
<reference evidence="2" key="1">
    <citation type="journal article" date="2019" name="Int. J. Syst. Evol. Microbiol.">
        <title>The Global Catalogue of Microorganisms (GCM) 10K type strain sequencing project: providing services to taxonomists for standard genome sequencing and annotation.</title>
        <authorList>
            <consortium name="The Broad Institute Genomics Platform"/>
            <consortium name="The Broad Institute Genome Sequencing Center for Infectious Disease"/>
            <person name="Wu L."/>
            <person name="Ma J."/>
        </authorList>
    </citation>
    <scope>NUCLEOTIDE SEQUENCE [LARGE SCALE GENOMIC DNA]</scope>
    <source>
        <strain evidence="2">JCM 17338</strain>
    </source>
</reference>
<keyword evidence="2" id="KW-1185">Reference proteome</keyword>
<dbReference type="RefSeq" id="WP_344765166.1">
    <property type="nucleotide sequence ID" value="NZ_BAABAK010000003.1"/>
</dbReference>
<comment type="caution">
    <text evidence="1">The sequence shown here is derived from an EMBL/GenBank/DDBJ whole genome shotgun (WGS) entry which is preliminary data.</text>
</comment>
<protein>
    <submittedName>
        <fullName evidence="1">Uncharacterized protein</fullName>
    </submittedName>
</protein>